<dbReference type="Pfam" id="PF00095">
    <property type="entry name" value="WAP"/>
    <property type="match status" value="2"/>
</dbReference>
<dbReference type="SMART" id="SM00217">
    <property type="entry name" value="WAP"/>
    <property type="match status" value="1"/>
</dbReference>
<dbReference type="InterPro" id="IPR036645">
    <property type="entry name" value="Elafin-like_sf"/>
</dbReference>
<keyword evidence="1" id="KW-0732">Signal</keyword>
<dbReference type="PROSITE" id="PS51390">
    <property type="entry name" value="WAP"/>
    <property type="match status" value="1"/>
</dbReference>
<dbReference type="GO" id="GO:0005576">
    <property type="term" value="C:extracellular region"/>
    <property type="evidence" value="ECO:0007669"/>
    <property type="project" value="InterPro"/>
</dbReference>
<evidence type="ECO:0000313" key="4">
    <source>
        <dbReference type="Proteomes" id="UP001374579"/>
    </source>
</evidence>
<dbReference type="GO" id="GO:0030414">
    <property type="term" value="F:peptidase inhibitor activity"/>
    <property type="evidence" value="ECO:0007669"/>
    <property type="project" value="InterPro"/>
</dbReference>
<evidence type="ECO:0000259" key="2">
    <source>
        <dbReference type="PROSITE" id="PS51390"/>
    </source>
</evidence>
<organism evidence="3 4">
    <name type="scientific">Littorina saxatilis</name>
    <dbReference type="NCBI Taxonomy" id="31220"/>
    <lineage>
        <taxon>Eukaryota</taxon>
        <taxon>Metazoa</taxon>
        <taxon>Spiralia</taxon>
        <taxon>Lophotrochozoa</taxon>
        <taxon>Mollusca</taxon>
        <taxon>Gastropoda</taxon>
        <taxon>Caenogastropoda</taxon>
        <taxon>Littorinimorpha</taxon>
        <taxon>Littorinoidea</taxon>
        <taxon>Littorinidae</taxon>
        <taxon>Littorina</taxon>
    </lineage>
</organism>
<dbReference type="InterPro" id="IPR008197">
    <property type="entry name" value="WAP_dom"/>
</dbReference>
<evidence type="ECO:0000313" key="3">
    <source>
        <dbReference type="EMBL" id="KAK7108362.1"/>
    </source>
</evidence>
<dbReference type="Gene3D" id="4.10.75.10">
    <property type="entry name" value="Elafin-like"/>
    <property type="match status" value="1"/>
</dbReference>
<reference evidence="3 4" key="1">
    <citation type="submission" date="2024-02" db="EMBL/GenBank/DDBJ databases">
        <title>Chromosome-scale genome assembly of the rough periwinkle Littorina saxatilis.</title>
        <authorList>
            <person name="De Jode A."/>
            <person name="Faria R."/>
            <person name="Formenti G."/>
            <person name="Sims Y."/>
            <person name="Smith T.P."/>
            <person name="Tracey A."/>
            <person name="Wood J.M.D."/>
            <person name="Zagrodzka Z.B."/>
            <person name="Johannesson K."/>
            <person name="Butlin R.K."/>
            <person name="Leder E.H."/>
        </authorList>
    </citation>
    <scope>NUCLEOTIDE SEQUENCE [LARGE SCALE GENOMIC DNA]</scope>
    <source>
        <strain evidence="3">Snail1</strain>
        <tissue evidence="3">Muscle</tissue>
    </source>
</reference>
<sequence length="242" mass="26107">MFVAAIFSALLAVTVAQQFPPQNLPSSCAATLCPRGTICTEIFDPSTGVVQAQCLSQDFGRPRPSCNNVRCGPGQRCVLQQVQCIRAPCPALPFCVRVPVFVTKPGTCPRQTLTRGGRSGLCAPRCRSDGECPGNDKCCRSFSCGQTCRSPSDITCANVRCTGGLTCFDRPLPCFNRPCPTRPVCEEAVIIPLPDQCPVFAAVVDPSCFRRDRCVSDNRFTSCPRGTLCCSTPCGRRCLRPQ</sequence>
<feature type="domain" description="WAP" evidence="2">
    <location>
        <begin position="101"/>
        <end position="152"/>
    </location>
</feature>
<accession>A0AAN9GH80</accession>
<feature type="signal peptide" evidence="1">
    <location>
        <begin position="1"/>
        <end position="16"/>
    </location>
</feature>
<keyword evidence="4" id="KW-1185">Reference proteome</keyword>
<gene>
    <name evidence="3" type="ORF">V1264_016110</name>
</gene>
<dbReference type="EMBL" id="JBAMIC010000004">
    <property type="protein sequence ID" value="KAK7108362.1"/>
    <property type="molecule type" value="Genomic_DNA"/>
</dbReference>
<dbReference type="SUPFAM" id="SSF57256">
    <property type="entry name" value="Elafin-like"/>
    <property type="match status" value="1"/>
</dbReference>
<dbReference type="Proteomes" id="UP001374579">
    <property type="component" value="Unassembled WGS sequence"/>
</dbReference>
<name>A0AAN9GH80_9CAEN</name>
<dbReference type="PRINTS" id="PR00003">
    <property type="entry name" value="4DISULPHCORE"/>
</dbReference>
<feature type="chain" id="PRO_5042886457" description="WAP domain-containing protein" evidence="1">
    <location>
        <begin position="17"/>
        <end position="242"/>
    </location>
</feature>
<comment type="caution">
    <text evidence="3">The sequence shown here is derived from an EMBL/GenBank/DDBJ whole genome shotgun (WGS) entry which is preliminary data.</text>
</comment>
<proteinExistence type="predicted"/>
<dbReference type="AlphaFoldDB" id="A0AAN9GH80"/>
<protein>
    <recommendedName>
        <fullName evidence="2">WAP domain-containing protein</fullName>
    </recommendedName>
</protein>
<evidence type="ECO:0000256" key="1">
    <source>
        <dbReference type="SAM" id="SignalP"/>
    </source>
</evidence>